<dbReference type="InterPro" id="IPR018584">
    <property type="entry name" value="GT87"/>
</dbReference>
<accession>A0A5N0EKN4</accession>
<evidence type="ECO:0000256" key="2">
    <source>
        <dbReference type="ARBA" id="ARBA00022475"/>
    </source>
</evidence>
<reference evidence="9 10" key="1">
    <citation type="submission" date="2019-09" db="EMBL/GenBank/DDBJ databases">
        <authorList>
            <person name="Wang X."/>
        </authorList>
    </citation>
    <scope>NUCLEOTIDE SEQUENCE [LARGE SCALE GENOMIC DNA]</scope>
    <source>
        <strain evidence="9 10">CICC 11023</strain>
    </source>
</reference>
<feature type="transmembrane region" description="Helical" evidence="8">
    <location>
        <begin position="420"/>
        <end position="440"/>
    </location>
</feature>
<evidence type="ECO:0000313" key="10">
    <source>
        <dbReference type="Proteomes" id="UP000323876"/>
    </source>
</evidence>
<feature type="transmembrane region" description="Helical" evidence="8">
    <location>
        <begin position="340"/>
        <end position="360"/>
    </location>
</feature>
<feature type="transmembrane region" description="Helical" evidence="8">
    <location>
        <begin position="380"/>
        <end position="400"/>
    </location>
</feature>
<comment type="caution">
    <text evidence="9">The sequence shown here is derived from an EMBL/GenBank/DDBJ whole genome shotgun (WGS) entry which is preliminary data.</text>
</comment>
<feature type="transmembrane region" description="Helical" evidence="8">
    <location>
        <begin position="55"/>
        <end position="73"/>
    </location>
</feature>
<keyword evidence="10" id="KW-1185">Reference proteome</keyword>
<evidence type="ECO:0000256" key="7">
    <source>
        <dbReference type="ARBA" id="ARBA00024033"/>
    </source>
</evidence>
<evidence type="ECO:0000256" key="6">
    <source>
        <dbReference type="ARBA" id="ARBA00023136"/>
    </source>
</evidence>
<dbReference type="GO" id="GO:0005886">
    <property type="term" value="C:plasma membrane"/>
    <property type="evidence" value="ECO:0007669"/>
    <property type="project" value="UniProtKB-SubCell"/>
</dbReference>
<dbReference type="Pfam" id="PF09594">
    <property type="entry name" value="GT87"/>
    <property type="match status" value="1"/>
</dbReference>
<feature type="transmembrane region" description="Helical" evidence="8">
    <location>
        <begin position="116"/>
        <end position="134"/>
    </location>
</feature>
<evidence type="ECO:0000256" key="4">
    <source>
        <dbReference type="ARBA" id="ARBA00022692"/>
    </source>
</evidence>
<comment type="subcellular location">
    <subcellularLocation>
        <location evidence="1">Cell membrane</location>
        <topology evidence="1">Multi-pass membrane protein</topology>
    </subcellularLocation>
</comment>
<comment type="similarity">
    <text evidence="7">Belongs to the glycosyltransferase 87 family.</text>
</comment>
<dbReference type="Proteomes" id="UP000323876">
    <property type="component" value="Unassembled WGS sequence"/>
</dbReference>
<keyword evidence="3" id="KW-0808">Transferase</keyword>
<keyword evidence="5 8" id="KW-1133">Transmembrane helix</keyword>
<sequence>MPSCGRAGKSARAPLAWGGANGVRYLGVSLSSSTIENIEASSAAPNDSPRTIAPAVWWTIVLAGVVAGAYYLVQVLEHRQIMMHLIDLSVYQIAGDRVSHHVSVYDSPLLGNTRGVWEFVYTPFAALLFVPLRWLHGDLYTWVGGLGNFVMLAASCWVALSMLGYRRDRRLAIAAVAIAGLLMWCEPIRMTMAFGQVNILLLLIVIVDMALPDTSRWKGVLTGIAAGIKLTPAFFVLYLLVTRRYRAAANAVGALVATMIIGFAVLPKDSLTFWGGAFMDPQRVGVPGNLSNESLRGLIARRVGVEGAHQLLWLVGAAAMAALCLYLARRFSQTGRELAAVVCVGVTMTAVSPFSWVHHWVWLAPLLIYMGDLAVRRRGFIAPIGFLLTALVVSSGLLTFYDPTLVSIFDYADRARPSVLYRNAYLWLTMVLLAAAAVALRSSSKPDAEPAEHPADERVRQV</sequence>
<feature type="transmembrane region" description="Helical" evidence="8">
    <location>
        <begin position="140"/>
        <end position="160"/>
    </location>
</feature>
<evidence type="ECO:0000313" key="9">
    <source>
        <dbReference type="EMBL" id="KAA8888585.1"/>
    </source>
</evidence>
<proteinExistence type="inferred from homology"/>
<protein>
    <submittedName>
        <fullName evidence="9">DUF2029 domain-containing protein</fullName>
    </submittedName>
</protein>
<gene>
    <name evidence="9" type="ORF">F3087_16455</name>
</gene>
<name>A0A5N0EKN4_9NOCA</name>
<dbReference type="EMBL" id="VXLC01000004">
    <property type="protein sequence ID" value="KAA8888585.1"/>
    <property type="molecule type" value="Genomic_DNA"/>
</dbReference>
<feature type="transmembrane region" description="Helical" evidence="8">
    <location>
        <begin position="217"/>
        <end position="240"/>
    </location>
</feature>
<keyword evidence="4 8" id="KW-0812">Transmembrane</keyword>
<evidence type="ECO:0000256" key="1">
    <source>
        <dbReference type="ARBA" id="ARBA00004651"/>
    </source>
</evidence>
<dbReference type="GO" id="GO:0016758">
    <property type="term" value="F:hexosyltransferase activity"/>
    <property type="evidence" value="ECO:0007669"/>
    <property type="project" value="InterPro"/>
</dbReference>
<organism evidence="9 10">
    <name type="scientific">Nocardia colli</name>
    <dbReference type="NCBI Taxonomy" id="2545717"/>
    <lineage>
        <taxon>Bacteria</taxon>
        <taxon>Bacillati</taxon>
        <taxon>Actinomycetota</taxon>
        <taxon>Actinomycetes</taxon>
        <taxon>Mycobacteriales</taxon>
        <taxon>Nocardiaceae</taxon>
        <taxon>Nocardia</taxon>
    </lineage>
</organism>
<feature type="transmembrane region" description="Helical" evidence="8">
    <location>
        <begin position="311"/>
        <end position="328"/>
    </location>
</feature>
<dbReference type="OrthoDB" id="9774600at2"/>
<feature type="transmembrane region" description="Helical" evidence="8">
    <location>
        <begin position="247"/>
        <end position="266"/>
    </location>
</feature>
<keyword evidence="2" id="KW-1003">Cell membrane</keyword>
<evidence type="ECO:0000256" key="3">
    <source>
        <dbReference type="ARBA" id="ARBA00022679"/>
    </source>
</evidence>
<dbReference type="RefSeq" id="WP_150402750.1">
    <property type="nucleotide sequence ID" value="NZ_VXLC01000004.1"/>
</dbReference>
<evidence type="ECO:0000256" key="8">
    <source>
        <dbReference type="SAM" id="Phobius"/>
    </source>
</evidence>
<evidence type="ECO:0000256" key="5">
    <source>
        <dbReference type="ARBA" id="ARBA00022989"/>
    </source>
</evidence>
<dbReference type="AlphaFoldDB" id="A0A5N0EKN4"/>
<keyword evidence="6 8" id="KW-0472">Membrane</keyword>